<evidence type="ECO:0000313" key="1">
    <source>
        <dbReference type="EMBL" id="RRT50466.1"/>
    </source>
</evidence>
<dbReference type="Proteomes" id="UP000287651">
    <property type="component" value="Unassembled WGS sequence"/>
</dbReference>
<name>A0A426YFJ7_ENSVE</name>
<evidence type="ECO:0000313" key="2">
    <source>
        <dbReference type="Proteomes" id="UP000287651"/>
    </source>
</evidence>
<protein>
    <submittedName>
        <fullName evidence="1">Uncharacterized protein</fullName>
    </submittedName>
</protein>
<gene>
    <name evidence="1" type="ORF">B296_00032813</name>
</gene>
<sequence>MLESTPRYRVGVRTMQWELTKRFTRSWPKVSGACREFVESLSRVSAACRGLRVRREHAKDDREHARMMSGVRWKKTKRLAGRSSGVVEKLTGSQEGLVGLDGHIDCR</sequence>
<dbReference type="EMBL" id="AMZH03012753">
    <property type="protein sequence ID" value="RRT50466.1"/>
    <property type="molecule type" value="Genomic_DNA"/>
</dbReference>
<reference evidence="1 2" key="1">
    <citation type="journal article" date="2014" name="Agronomy (Basel)">
        <title>A Draft Genome Sequence for Ensete ventricosum, the Drought-Tolerant Tree Against Hunger.</title>
        <authorList>
            <person name="Harrison J."/>
            <person name="Moore K.A."/>
            <person name="Paszkiewicz K."/>
            <person name="Jones T."/>
            <person name="Grant M."/>
            <person name="Ambacheew D."/>
            <person name="Muzemil S."/>
            <person name="Studholme D.J."/>
        </authorList>
    </citation>
    <scope>NUCLEOTIDE SEQUENCE [LARGE SCALE GENOMIC DNA]</scope>
</reference>
<accession>A0A426YFJ7</accession>
<comment type="caution">
    <text evidence="1">The sequence shown here is derived from an EMBL/GenBank/DDBJ whole genome shotgun (WGS) entry which is preliminary data.</text>
</comment>
<organism evidence="1 2">
    <name type="scientific">Ensete ventricosum</name>
    <name type="common">Abyssinian banana</name>
    <name type="synonym">Musa ensete</name>
    <dbReference type="NCBI Taxonomy" id="4639"/>
    <lineage>
        <taxon>Eukaryota</taxon>
        <taxon>Viridiplantae</taxon>
        <taxon>Streptophyta</taxon>
        <taxon>Embryophyta</taxon>
        <taxon>Tracheophyta</taxon>
        <taxon>Spermatophyta</taxon>
        <taxon>Magnoliopsida</taxon>
        <taxon>Liliopsida</taxon>
        <taxon>Zingiberales</taxon>
        <taxon>Musaceae</taxon>
        <taxon>Ensete</taxon>
    </lineage>
</organism>
<proteinExistence type="predicted"/>
<dbReference type="AlphaFoldDB" id="A0A426YFJ7"/>